<organism evidence="3 4">
    <name type="scientific">Janibacter indicus</name>
    <dbReference type="NCBI Taxonomy" id="857417"/>
    <lineage>
        <taxon>Bacteria</taxon>
        <taxon>Bacillati</taxon>
        <taxon>Actinomycetota</taxon>
        <taxon>Actinomycetes</taxon>
        <taxon>Micrococcales</taxon>
        <taxon>Intrasporangiaceae</taxon>
        <taxon>Janibacter</taxon>
    </lineage>
</organism>
<dbReference type="PROSITE" id="PS51257">
    <property type="entry name" value="PROKAR_LIPOPROTEIN"/>
    <property type="match status" value="1"/>
</dbReference>
<dbReference type="EMBL" id="FWXN01000014">
    <property type="protein sequence ID" value="SMC92549.1"/>
    <property type="molecule type" value="Genomic_DNA"/>
</dbReference>
<evidence type="ECO:0000256" key="1">
    <source>
        <dbReference type="SAM" id="MobiDB-lite"/>
    </source>
</evidence>
<protein>
    <recommendedName>
        <fullName evidence="5">Secreted protein</fullName>
    </recommendedName>
</protein>
<name>A0A1W2D508_9MICO</name>
<feature type="compositionally biased region" description="Low complexity" evidence="1">
    <location>
        <begin position="32"/>
        <end position="63"/>
    </location>
</feature>
<dbReference type="AlphaFoldDB" id="A0A1W2D508"/>
<dbReference type="OrthoDB" id="4871165at2"/>
<feature type="signal peptide" evidence="2">
    <location>
        <begin position="1"/>
        <end position="22"/>
    </location>
</feature>
<feature type="region of interest" description="Disordered" evidence="1">
    <location>
        <begin position="25"/>
        <end position="68"/>
    </location>
</feature>
<evidence type="ECO:0008006" key="5">
    <source>
        <dbReference type="Google" id="ProtNLM"/>
    </source>
</evidence>
<reference evidence="3 4" key="1">
    <citation type="submission" date="2017-04" db="EMBL/GenBank/DDBJ databases">
        <authorList>
            <person name="Afonso C.L."/>
            <person name="Miller P.J."/>
            <person name="Scott M.A."/>
            <person name="Spackman E."/>
            <person name="Goraichik I."/>
            <person name="Dimitrov K.M."/>
            <person name="Suarez D.L."/>
            <person name="Swayne D.E."/>
        </authorList>
    </citation>
    <scope>NUCLEOTIDE SEQUENCE [LARGE SCALE GENOMIC DNA]</scope>
    <source>
        <strain evidence="3 4">CGMCC 1.12511</strain>
    </source>
</reference>
<accession>A0A1W2D508</accession>
<gene>
    <name evidence="3" type="ORF">SAMN06296429_11444</name>
</gene>
<evidence type="ECO:0000313" key="3">
    <source>
        <dbReference type="EMBL" id="SMC92549.1"/>
    </source>
</evidence>
<dbReference type="RefSeq" id="WP_084452873.1">
    <property type="nucleotide sequence ID" value="NZ_FWXN01000014.1"/>
</dbReference>
<evidence type="ECO:0000313" key="4">
    <source>
        <dbReference type="Proteomes" id="UP000192634"/>
    </source>
</evidence>
<dbReference type="Proteomes" id="UP000192634">
    <property type="component" value="Unassembled WGS sequence"/>
</dbReference>
<proteinExistence type="predicted"/>
<feature type="chain" id="PRO_5038939279" description="Secreted protein" evidence="2">
    <location>
        <begin position="23"/>
        <end position="209"/>
    </location>
</feature>
<evidence type="ECO:0000256" key="2">
    <source>
        <dbReference type="SAM" id="SignalP"/>
    </source>
</evidence>
<sequence length="209" mass="21483">MHFRSRRHLAAAAATAAVLLTAACGSDSSGQESPSSSEAAPSSSEAAPSSSEAAPSSSSSSSATGSNTIVVDGTTIEAPWKPACQRSEDGTKGAIDLLDLPSLDEIEESGEIDGTIVGADFDLDGDEATLTGFRVNNGSQEDLIGDRFGDLDGNEDDMTITYSQEAVRVEGTAQGEVDGTERKDIPFVMDVGCTTWMGLTNEGDVAPPS</sequence>
<keyword evidence="2" id="KW-0732">Signal</keyword>